<dbReference type="SMART" id="SM00717">
    <property type="entry name" value="SANT"/>
    <property type="match status" value="2"/>
</dbReference>
<proteinExistence type="predicted"/>
<evidence type="ECO:0000313" key="9">
    <source>
        <dbReference type="Proteomes" id="UP001287356"/>
    </source>
</evidence>
<keyword evidence="9" id="KW-1185">Reference proteome</keyword>
<evidence type="ECO:0000256" key="2">
    <source>
        <dbReference type="ARBA" id="ARBA00022737"/>
    </source>
</evidence>
<organism evidence="8 9">
    <name type="scientific">Lasiosphaeria ovina</name>
    <dbReference type="NCBI Taxonomy" id="92902"/>
    <lineage>
        <taxon>Eukaryota</taxon>
        <taxon>Fungi</taxon>
        <taxon>Dikarya</taxon>
        <taxon>Ascomycota</taxon>
        <taxon>Pezizomycotina</taxon>
        <taxon>Sordariomycetes</taxon>
        <taxon>Sordariomycetidae</taxon>
        <taxon>Sordariales</taxon>
        <taxon>Lasiosphaeriaceae</taxon>
        <taxon>Lasiosphaeria</taxon>
    </lineage>
</organism>
<dbReference type="InterPro" id="IPR009057">
    <property type="entry name" value="Homeodomain-like_sf"/>
</dbReference>
<dbReference type="GO" id="GO:0000978">
    <property type="term" value="F:RNA polymerase II cis-regulatory region sequence-specific DNA binding"/>
    <property type="evidence" value="ECO:0007669"/>
    <property type="project" value="TreeGrafter"/>
</dbReference>
<dbReference type="PANTHER" id="PTHR45614">
    <property type="entry name" value="MYB PROTEIN-RELATED"/>
    <property type="match status" value="1"/>
</dbReference>
<dbReference type="InterPro" id="IPR017930">
    <property type="entry name" value="Myb_dom"/>
</dbReference>
<reference evidence="8" key="2">
    <citation type="submission" date="2023-06" db="EMBL/GenBank/DDBJ databases">
        <authorList>
            <consortium name="Lawrence Berkeley National Laboratory"/>
            <person name="Haridas S."/>
            <person name="Hensen N."/>
            <person name="Bonometti L."/>
            <person name="Westerberg I."/>
            <person name="Brannstrom I.O."/>
            <person name="Guillou S."/>
            <person name="Cros-Aarteil S."/>
            <person name="Calhoun S."/>
            <person name="Kuo A."/>
            <person name="Mondo S."/>
            <person name="Pangilinan J."/>
            <person name="Riley R."/>
            <person name="Labutti K."/>
            <person name="Andreopoulos B."/>
            <person name="Lipzen A."/>
            <person name="Chen C."/>
            <person name="Yanf M."/>
            <person name="Daum C."/>
            <person name="Ng V."/>
            <person name="Clum A."/>
            <person name="Steindorff A."/>
            <person name="Ohm R."/>
            <person name="Martin F."/>
            <person name="Silar P."/>
            <person name="Natvig D."/>
            <person name="Lalanne C."/>
            <person name="Gautier V."/>
            <person name="Ament-Velasquez S.L."/>
            <person name="Kruys A."/>
            <person name="Hutchinson M.I."/>
            <person name="Powell A.J."/>
            <person name="Barry K."/>
            <person name="Miller A.N."/>
            <person name="Grigoriev I.V."/>
            <person name="Debuchy R."/>
            <person name="Gladieux P."/>
            <person name="Thoren M.H."/>
            <person name="Johannesson H."/>
        </authorList>
    </citation>
    <scope>NUCLEOTIDE SEQUENCE</scope>
    <source>
        <strain evidence="8">CBS 958.72</strain>
    </source>
</reference>
<protein>
    <submittedName>
        <fullName evidence="8">Uncharacterized protein</fullName>
    </submittedName>
</protein>
<evidence type="ECO:0000256" key="3">
    <source>
        <dbReference type="ARBA" id="ARBA00023125"/>
    </source>
</evidence>
<sequence>MTTNHHRRGPWSESEDAYLMSLVNSQGALNWVRIASTLGSRTPKQCRERYHQNLKPTLNHNPITPEEGAMIERFVEDIGKRWAEIARRLDGRSDNAVKNWWNGSQNRRKRSDKRKALAMPYDDRQEIQPRFPHHHPNIATPRTLPMPSLSRPMPAPLLSASLHDGRYGAGVETPLSSPLSNSPDSERAPSLMSDSGSYYSTSPRSYDMTSPASRVELPPLKMPSDGMPHYSPRPSVSPSDTKLPSLSQLVHCGPPPYSASPLASSPAYPTSPEMMAKAESGQRYFGSSSSSRGDYFSAAANSHYPTAPNSPVMPSPLHQLRPPMGGGGDQQPQRNHPRDERATRVNVSDLVNH</sequence>
<keyword evidence="3" id="KW-0238">DNA-binding</keyword>
<dbReference type="GO" id="GO:0050891">
    <property type="term" value="P:multicellular organismal-level water homeostasis"/>
    <property type="evidence" value="ECO:0007669"/>
    <property type="project" value="UniProtKB-ARBA"/>
</dbReference>
<dbReference type="GO" id="GO:0000981">
    <property type="term" value="F:DNA-binding transcription factor activity, RNA polymerase II-specific"/>
    <property type="evidence" value="ECO:0007669"/>
    <property type="project" value="TreeGrafter"/>
</dbReference>
<dbReference type="EMBL" id="JAULSN010000004">
    <property type="protein sequence ID" value="KAK3373737.1"/>
    <property type="molecule type" value="Genomic_DNA"/>
</dbReference>
<dbReference type="GO" id="GO:0045944">
    <property type="term" value="P:positive regulation of transcription by RNA polymerase II"/>
    <property type="evidence" value="ECO:0007669"/>
    <property type="project" value="TreeGrafter"/>
</dbReference>
<dbReference type="GO" id="GO:2000037">
    <property type="term" value="P:regulation of stomatal complex patterning"/>
    <property type="evidence" value="ECO:0007669"/>
    <property type="project" value="UniProtKB-ARBA"/>
</dbReference>
<keyword evidence="4" id="KW-0539">Nucleus</keyword>
<dbReference type="GO" id="GO:0005634">
    <property type="term" value="C:nucleus"/>
    <property type="evidence" value="ECO:0007669"/>
    <property type="project" value="UniProtKB-SubCell"/>
</dbReference>
<feature type="domain" description="Myb-like" evidence="6">
    <location>
        <begin position="3"/>
        <end position="54"/>
    </location>
</feature>
<feature type="region of interest" description="Disordered" evidence="5">
    <location>
        <begin position="122"/>
        <end position="243"/>
    </location>
</feature>
<feature type="domain" description="Myb-like" evidence="6">
    <location>
        <begin position="55"/>
        <end position="102"/>
    </location>
</feature>
<feature type="compositionally biased region" description="Low complexity" evidence="5">
    <location>
        <begin position="281"/>
        <end position="297"/>
    </location>
</feature>
<dbReference type="AlphaFoldDB" id="A0AAE0N7K4"/>
<dbReference type="GO" id="GO:0033993">
    <property type="term" value="P:response to lipid"/>
    <property type="evidence" value="ECO:0007669"/>
    <property type="project" value="UniProtKB-ARBA"/>
</dbReference>
<dbReference type="PANTHER" id="PTHR45614:SF25">
    <property type="entry name" value="MYB PROTEIN"/>
    <property type="match status" value="1"/>
</dbReference>
<feature type="compositionally biased region" description="Polar residues" evidence="5">
    <location>
        <begin position="299"/>
        <end position="309"/>
    </location>
</feature>
<dbReference type="SUPFAM" id="SSF46689">
    <property type="entry name" value="Homeodomain-like"/>
    <property type="match status" value="1"/>
</dbReference>
<gene>
    <name evidence="8" type="ORF">B0T24DRAFT_273043</name>
</gene>
<evidence type="ECO:0000256" key="1">
    <source>
        <dbReference type="ARBA" id="ARBA00004123"/>
    </source>
</evidence>
<feature type="region of interest" description="Disordered" evidence="5">
    <location>
        <begin position="279"/>
        <end position="353"/>
    </location>
</feature>
<feature type="compositionally biased region" description="Polar residues" evidence="5">
    <location>
        <begin position="234"/>
        <end position="243"/>
    </location>
</feature>
<dbReference type="InterPro" id="IPR001005">
    <property type="entry name" value="SANT/Myb"/>
</dbReference>
<dbReference type="CDD" id="cd00167">
    <property type="entry name" value="SANT"/>
    <property type="match status" value="2"/>
</dbReference>
<keyword evidence="2" id="KW-0677">Repeat</keyword>
<dbReference type="PROSITE" id="PS50090">
    <property type="entry name" value="MYB_LIKE"/>
    <property type="match status" value="2"/>
</dbReference>
<dbReference type="GO" id="GO:1902584">
    <property type="term" value="P:positive regulation of response to water deprivation"/>
    <property type="evidence" value="ECO:0007669"/>
    <property type="project" value="UniProtKB-ARBA"/>
</dbReference>
<feature type="compositionally biased region" description="Low complexity" evidence="5">
    <location>
        <begin position="174"/>
        <end position="183"/>
    </location>
</feature>
<evidence type="ECO:0000259" key="7">
    <source>
        <dbReference type="PROSITE" id="PS51294"/>
    </source>
</evidence>
<evidence type="ECO:0000259" key="6">
    <source>
        <dbReference type="PROSITE" id="PS50090"/>
    </source>
</evidence>
<comment type="subcellular location">
    <subcellularLocation>
        <location evidence="1">Nucleus</location>
    </subcellularLocation>
</comment>
<accession>A0AAE0N7K4</accession>
<evidence type="ECO:0000256" key="4">
    <source>
        <dbReference type="ARBA" id="ARBA00023242"/>
    </source>
</evidence>
<dbReference type="FunFam" id="1.10.10.60:FF:000355">
    <property type="entry name" value="Transcription factor MYB124"/>
    <property type="match status" value="1"/>
</dbReference>
<dbReference type="GO" id="GO:0000278">
    <property type="term" value="P:mitotic cell cycle"/>
    <property type="evidence" value="ECO:0007669"/>
    <property type="project" value="TreeGrafter"/>
</dbReference>
<dbReference type="InterPro" id="IPR050560">
    <property type="entry name" value="MYB_TF"/>
</dbReference>
<dbReference type="GO" id="GO:0032875">
    <property type="term" value="P:regulation of DNA endoreduplication"/>
    <property type="evidence" value="ECO:0007669"/>
    <property type="project" value="UniProtKB-ARBA"/>
</dbReference>
<name>A0AAE0N7K4_9PEZI</name>
<feature type="compositionally biased region" description="Polar residues" evidence="5">
    <location>
        <begin position="192"/>
        <end position="212"/>
    </location>
</feature>
<evidence type="ECO:0000313" key="8">
    <source>
        <dbReference type="EMBL" id="KAK3373737.1"/>
    </source>
</evidence>
<dbReference type="PROSITE" id="PS51294">
    <property type="entry name" value="HTH_MYB"/>
    <property type="match status" value="2"/>
</dbReference>
<feature type="domain" description="HTH myb-type" evidence="7">
    <location>
        <begin position="62"/>
        <end position="109"/>
    </location>
</feature>
<dbReference type="Pfam" id="PF13921">
    <property type="entry name" value="Myb_DNA-bind_6"/>
    <property type="match status" value="1"/>
</dbReference>
<reference evidence="8" key="1">
    <citation type="journal article" date="2023" name="Mol. Phylogenet. Evol.">
        <title>Genome-scale phylogeny and comparative genomics of the fungal order Sordariales.</title>
        <authorList>
            <person name="Hensen N."/>
            <person name="Bonometti L."/>
            <person name="Westerberg I."/>
            <person name="Brannstrom I.O."/>
            <person name="Guillou S."/>
            <person name="Cros-Aarteil S."/>
            <person name="Calhoun S."/>
            <person name="Haridas S."/>
            <person name="Kuo A."/>
            <person name="Mondo S."/>
            <person name="Pangilinan J."/>
            <person name="Riley R."/>
            <person name="LaButti K."/>
            <person name="Andreopoulos B."/>
            <person name="Lipzen A."/>
            <person name="Chen C."/>
            <person name="Yan M."/>
            <person name="Daum C."/>
            <person name="Ng V."/>
            <person name="Clum A."/>
            <person name="Steindorff A."/>
            <person name="Ohm R.A."/>
            <person name="Martin F."/>
            <person name="Silar P."/>
            <person name="Natvig D.O."/>
            <person name="Lalanne C."/>
            <person name="Gautier V."/>
            <person name="Ament-Velasquez S.L."/>
            <person name="Kruys A."/>
            <person name="Hutchinson M.I."/>
            <person name="Powell A.J."/>
            <person name="Barry K."/>
            <person name="Miller A.N."/>
            <person name="Grigoriev I.V."/>
            <person name="Debuchy R."/>
            <person name="Gladieux P."/>
            <person name="Hiltunen Thoren M."/>
            <person name="Johannesson H."/>
        </authorList>
    </citation>
    <scope>NUCLEOTIDE SEQUENCE</scope>
    <source>
        <strain evidence="8">CBS 958.72</strain>
    </source>
</reference>
<evidence type="ECO:0000256" key="5">
    <source>
        <dbReference type="SAM" id="MobiDB-lite"/>
    </source>
</evidence>
<dbReference type="GO" id="GO:1902806">
    <property type="term" value="P:regulation of cell cycle G1/S phase transition"/>
    <property type="evidence" value="ECO:0007669"/>
    <property type="project" value="UniProtKB-ARBA"/>
</dbReference>
<dbReference type="Gene3D" id="1.10.10.60">
    <property type="entry name" value="Homeodomain-like"/>
    <property type="match status" value="2"/>
</dbReference>
<dbReference type="Proteomes" id="UP001287356">
    <property type="component" value="Unassembled WGS sequence"/>
</dbReference>
<feature type="domain" description="HTH myb-type" evidence="7">
    <location>
        <begin position="3"/>
        <end position="58"/>
    </location>
</feature>
<comment type="caution">
    <text evidence="8">The sequence shown here is derived from an EMBL/GenBank/DDBJ whole genome shotgun (WGS) entry which is preliminary data.</text>
</comment>
<dbReference type="GO" id="GO:1901002">
    <property type="term" value="P:positive regulation of response to salt stress"/>
    <property type="evidence" value="ECO:0007669"/>
    <property type="project" value="UniProtKB-ARBA"/>
</dbReference>